<reference evidence="1" key="1">
    <citation type="submission" date="2013-05" db="EMBL/GenBank/DDBJ databases">
        <authorList>
            <person name="Yim A.K.Y."/>
            <person name="Chan T.F."/>
            <person name="Ji K.M."/>
            <person name="Liu X.Y."/>
            <person name="Zhou J.W."/>
            <person name="Li R.Q."/>
            <person name="Yang K.Y."/>
            <person name="Li J."/>
            <person name="Li M."/>
            <person name="Law P.T.W."/>
            <person name="Wu Y.L."/>
            <person name="Cai Z.L."/>
            <person name="Qin H."/>
            <person name="Bao Y."/>
            <person name="Leung R.K.K."/>
            <person name="Ng P.K.S."/>
            <person name="Zou J."/>
            <person name="Zhong X.J."/>
            <person name="Ran P.X."/>
            <person name="Zhong N.S."/>
            <person name="Liu Z.G."/>
            <person name="Tsui S.K.W."/>
        </authorList>
    </citation>
    <scope>NUCLEOTIDE SEQUENCE</scope>
    <source>
        <strain evidence="1">Derf</strain>
        <tissue evidence="1">Whole organism</tissue>
    </source>
</reference>
<dbReference type="Proteomes" id="UP000790347">
    <property type="component" value="Unassembled WGS sequence"/>
</dbReference>
<protein>
    <submittedName>
        <fullName evidence="1">Uncharacterized protein</fullName>
    </submittedName>
</protein>
<accession>A0A922L933</accession>
<keyword evidence="2" id="KW-1185">Reference proteome</keyword>
<comment type="caution">
    <text evidence="1">The sequence shown here is derived from an EMBL/GenBank/DDBJ whole genome shotgun (WGS) entry which is preliminary data.</text>
</comment>
<proteinExistence type="predicted"/>
<gene>
    <name evidence="1" type="ORF">DERF_001880</name>
</gene>
<sequence>MAKGINAMCQTIQNSIENSIAKDALRGMIWLALRNEIENNNNNNKKNRIRISHQMKIISFKRIVKIACFLLVV</sequence>
<name>A0A922L933_DERFA</name>
<reference evidence="1" key="2">
    <citation type="journal article" date="2022" name="Res Sq">
        <title>Comparative Genomics Reveals Insights into the Divergent Evolution of Astigmatic Mites and Household Pest Adaptations.</title>
        <authorList>
            <person name="Xiong Q."/>
            <person name="Wan A.T.-Y."/>
            <person name="Liu X.-Y."/>
            <person name="Fung C.S.-H."/>
            <person name="Xiao X."/>
            <person name="Malainual N."/>
            <person name="Hou J."/>
            <person name="Wang L."/>
            <person name="Wang M."/>
            <person name="Yang K."/>
            <person name="Cui Y."/>
            <person name="Leung E."/>
            <person name="Nong W."/>
            <person name="Shin S.-K."/>
            <person name="Au S."/>
            <person name="Jeong K.Y."/>
            <person name="Chew F.T."/>
            <person name="Hui J."/>
            <person name="Leung T.F."/>
            <person name="Tungtrongchitr A."/>
            <person name="Zhong N."/>
            <person name="Liu Z."/>
            <person name="Tsui S."/>
        </authorList>
    </citation>
    <scope>NUCLEOTIDE SEQUENCE</scope>
    <source>
        <strain evidence="1">Derf</strain>
        <tissue evidence="1">Whole organism</tissue>
    </source>
</reference>
<organism evidence="1 2">
    <name type="scientific">Dermatophagoides farinae</name>
    <name type="common">American house dust mite</name>
    <dbReference type="NCBI Taxonomy" id="6954"/>
    <lineage>
        <taxon>Eukaryota</taxon>
        <taxon>Metazoa</taxon>
        <taxon>Ecdysozoa</taxon>
        <taxon>Arthropoda</taxon>
        <taxon>Chelicerata</taxon>
        <taxon>Arachnida</taxon>
        <taxon>Acari</taxon>
        <taxon>Acariformes</taxon>
        <taxon>Sarcoptiformes</taxon>
        <taxon>Astigmata</taxon>
        <taxon>Psoroptidia</taxon>
        <taxon>Analgoidea</taxon>
        <taxon>Pyroglyphidae</taxon>
        <taxon>Dermatophagoidinae</taxon>
        <taxon>Dermatophagoides</taxon>
    </lineage>
</organism>
<dbReference type="EMBL" id="ASGP02000001">
    <property type="protein sequence ID" value="KAH9527891.1"/>
    <property type="molecule type" value="Genomic_DNA"/>
</dbReference>
<dbReference type="AlphaFoldDB" id="A0A922L933"/>
<evidence type="ECO:0000313" key="1">
    <source>
        <dbReference type="EMBL" id="KAH9527891.1"/>
    </source>
</evidence>
<evidence type="ECO:0000313" key="2">
    <source>
        <dbReference type="Proteomes" id="UP000790347"/>
    </source>
</evidence>